<accession>A0AAV9X7E4</accession>
<feature type="region of interest" description="Disordered" evidence="1">
    <location>
        <begin position="83"/>
        <end position="104"/>
    </location>
</feature>
<proteinExistence type="predicted"/>
<dbReference type="Proteomes" id="UP001365542">
    <property type="component" value="Unassembled WGS sequence"/>
</dbReference>
<comment type="caution">
    <text evidence="2">The sequence shown here is derived from an EMBL/GenBank/DDBJ whole genome shotgun (WGS) entry which is preliminary data.</text>
</comment>
<protein>
    <submittedName>
        <fullName evidence="2">Uncharacterized protein</fullName>
    </submittedName>
</protein>
<organism evidence="2 3">
    <name type="scientific">Orbilia ellipsospora</name>
    <dbReference type="NCBI Taxonomy" id="2528407"/>
    <lineage>
        <taxon>Eukaryota</taxon>
        <taxon>Fungi</taxon>
        <taxon>Dikarya</taxon>
        <taxon>Ascomycota</taxon>
        <taxon>Pezizomycotina</taxon>
        <taxon>Orbiliomycetes</taxon>
        <taxon>Orbiliales</taxon>
        <taxon>Orbiliaceae</taxon>
        <taxon>Orbilia</taxon>
    </lineage>
</organism>
<feature type="region of interest" description="Disordered" evidence="1">
    <location>
        <begin position="1"/>
        <end position="22"/>
    </location>
</feature>
<evidence type="ECO:0000313" key="2">
    <source>
        <dbReference type="EMBL" id="KAK6535634.1"/>
    </source>
</evidence>
<feature type="compositionally biased region" description="Basic residues" evidence="1">
    <location>
        <begin position="85"/>
        <end position="95"/>
    </location>
</feature>
<evidence type="ECO:0000256" key="1">
    <source>
        <dbReference type="SAM" id="MobiDB-lite"/>
    </source>
</evidence>
<dbReference type="EMBL" id="JAVHJO010000010">
    <property type="protein sequence ID" value="KAK6535634.1"/>
    <property type="molecule type" value="Genomic_DNA"/>
</dbReference>
<sequence length="104" mass="11847">MLKSSRPPSSGGKLKRKKRVSFDEDQLEDIELVSVDGKDGDRVRLDYFGAGKKNKVRGSRGCKPFGGCKECLKRWKIRMKEGRKVKPKKKVRKGFMRTFGPDDA</sequence>
<dbReference type="AlphaFoldDB" id="A0AAV9X7E4"/>
<reference evidence="2 3" key="1">
    <citation type="submission" date="2019-10" db="EMBL/GenBank/DDBJ databases">
        <authorList>
            <person name="Palmer J.M."/>
        </authorList>
    </citation>
    <scope>NUCLEOTIDE SEQUENCE [LARGE SCALE GENOMIC DNA]</scope>
    <source>
        <strain evidence="2 3">TWF694</strain>
    </source>
</reference>
<keyword evidence="3" id="KW-1185">Reference proteome</keyword>
<name>A0AAV9X7E4_9PEZI</name>
<evidence type="ECO:0000313" key="3">
    <source>
        <dbReference type="Proteomes" id="UP001365542"/>
    </source>
</evidence>
<gene>
    <name evidence="2" type="ORF">TWF694_002089</name>
</gene>